<evidence type="ECO:0000313" key="3">
    <source>
        <dbReference type="Proteomes" id="UP000290545"/>
    </source>
</evidence>
<name>A0A4Q1DAK5_9BACT</name>
<keyword evidence="3" id="KW-1185">Reference proteome</keyword>
<dbReference type="SMART" id="SM00953">
    <property type="entry name" value="RES"/>
    <property type="match status" value="1"/>
</dbReference>
<sequence>MIVYRFAHAKYAADISGEGAKLWGGRWNNSGIPVLYTSEHISLGLLEVVANGVALHELQNIRLIEIELPNSAATHEVKLNQLKKEWWTDHEFTQWIGSEILQANQHLLIKCPSAIIPMEHNILCNPLHKDFHKVKARIADFRFDERLFKAPEISYSE</sequence>
<accession>A0A4Q1DAK5</accession>
<reference evidence="2 3" key="1">
    <citation type="submission" date="2019-01" db="EMBL/GenBank/DDBJ databases">
        <title>Filimonas sp. strain TTM-71.</title>
        <authorList>
            <person name="Chen W.-M."/>
        </authorList>
    </citation>
    <scope>NUCLEOTIDE SEQUENCE [LARGE SCALE GENOMIC DNA]</scope>
    <source>
        <strain evidence="2 3">TTM-71</strain>
    </source>
</reference>
<evidence type="ECO:0000259" key="1">
    <source>
        <dbReference type="SMART" id="SM00953"/>
    </source>
</evidence>
<dbReference type="RefSeq" id="WP_129002177.1">
    <property type="nucleotide sequence ID" value="NZ_SDHZ01000001.1"/>
</dbReference>
<dbReference type="InterPro" id="IPR014914">
    <property type="entry name" value="RES_dom"/>
</dbReference>
<dbReference type="AlphaFoldDB" id="A0A4Q1DAK5"/>
<evidence type="ECO:0000313" key="2">
    <source>
        <dbReference type="EMBL" id="RXK86427.1"/>
    </source>
</evidence>
<dbReference type="EMBL" id="SDHZ01000001">
    <property type="protein sequence ID" value="RXK86427.1"/>
    <property type="molecule type" value="Genomic_DNA"/>
</dbReference>
<comment type="caution">
    <text evidence="2">The sequence shown here is derived from an EMBL/GenBank/DDBJ whole genome shotgun (WGS) entry which is preliminary data.</text>
</comment>
<protein>
    <submittedName>
        <fullName evidence="2">RES domain-containing protein</fullName>
    </submittedName>
</protein>
<proteinExistence type="predicted"/>
<organism evidence="2 3">
    <name type="scientific">Filimonas effusa</name>
    <dbReference type="NCBI Taxonomy" id="2508721"/>
    <lineage>
        <taxon>Bacteria</taxon>
        <taxon>Pseudomonadati</taxon>
        <taxon>Bacteroidota</taxon>
        <taxon>Chitinophagia</taxon>
        <taxon>Chitinophagales</taxon>
        <taxon>Chitinophagaceae</taxon>
        <taxon>Filimonas</taxon>
    </lineage>
</organism>
<dbReference type="Proteomes" id="UP000290545">
    <property type="component" value="Unassembled WGS sequence"/>
</dbReference>
<gene>
    <name evidence="2" type="ORF">ESB13_06370</name>
</gene>
<dbReference type="OrthoDB" id="9789501at2"/>
<feature type="domain" description="RES" evidence="1">
    <location>
        <begin position="14"/>
        <end position="138"/>
    </location>
</feature>
<dbReference type="Pfam" id="PF08808">
    <property type="entry name" value="RES"/>
    <property type="match status" value="1"/>
</dbReference>